<dbReference type="RefSeq" id="WP_379043161.1">
    <property type="nucleotide sequence ID" value="NZ_JBHSKW010000028.1"/>
</dbReference>
<dbReference type="Proteomes" id="UP001597546">
    <property type="component" value="Unassembled WGS sequence"/>
</dbReference>
<feature type="transmembrane region" description="Helical" evidence="6">
    <location>
        <begin position="305"/>
        <end position="325"/>
    </location>
</feature>
<gene>
    <name evidence="9" type="ORF">ACFSSE_07585</name>
</gene>
<dbReference type="InterPro" id="IPR036890">
    <property type="entry name" value="HATPase_C_sf"/>
</dbReference>
<comment type="caution">
    <text evidence="9">The sequence shown here is derived from an EMBL/GenBank/DDBJ whole genome shotgun (WGS) entry which is preliminary data.</text>
</comment>
<keyword evidence="9" id="KW-0547">Nucleotide-binding</keyword>
<dbReference type="Gene3D" id="1.10.287.130">
    <property type="match status" value="1"/>
</dbReference>
<evidence type="ECO:0000256" key="4">
    <source>
        <dbReference type="ARBA" id="ARBA00023012"/>
    </source>
</evidence>
<keyword evidence="3 5" id="KW-0597">Phosphoprotein</keyword>
<dbReference type="SUPFAM" id="SSF47384">
    <property type="entry name" value="Homodimeric domain of signal transducing histidine kinase"/>
    <property type="match status" value="1"/>
</dbReference>
<reference evidence="10" key="1">
    <citation type="journal article" date="2019" name="Int. J. Syst. Evol. Microbiol.">
        <title>The Global Catalogue of Microorganisms (GCM) 10K type strain sequencing project: providing services to taxonomists for standard genome sequencing and annotation.</title>
        <authorList>
            <consortium name="The Broad Institute Genomics Platform"/>
            <consortium name="The Broad Institute Genome Sequencing Center for Infectious Disease"/>
            <person name="Wu L."/>
            <person name="Ma J."/>
        </authorList>
    </citation>
    <scope>NUCLEOTIDE SEQUENCE [LARGE SCALE GENOMIC DNA]</scope>
    <source>
        <strain evidence="10">KCTC 42456</strain>
    </source>
</reference>
<dbReference type="SMART" id="SM00387">
    <property type="entry name" value="HATPase_c"/>
    <property type="match status" value="1"/>
</dbReference>
<evidence type="ECO:0000256" key="3">
    <source>
        <dbReference type="ARBA" id="ARBA00022553"/>
    </source>
</evidence>
<dbReference type="EMBL" id="JBHULV010000023">
    <property type="protein sequence ID" value="MFD2731564.1"/>
    <property type="molecule type" value="Genomic_DNA"/>
</dbReference>
<keyword evidence="4" id="KW-0902">Two-component regulatory system</keyword>
<dbReference type="CDD" id="cd00082">
    <property type="entry name" value="HisKA"/>
    <property type="match status" value="1"/>
</dbReference>
<dbReference type="PRINTS" id="PR00344">
    <property type="entry name" value="BCTRLSENSOR"/>
</dbReference>
<dbReference type="InterPro" id="IPR011006">
    <property type="entry name" value="CheY-like_superfamily"/>
</dbReference>
<evidence type="ECO:0000313" key="9">
    <source>
        <dbReference type="EMBL" id="MFD2731564.1"/>
    </source>
</evidence>
<keyword evidence="9" id="KW-0067">ATP-binding</keyword>
<dbReference type="Pfam" id="PF02518">
    <property type="entry name" value="HATPase_c"/>
    <property type="match status" value="1"/>
</dbReference>
<dbReference type="InterPro" id="IPR004358">
    <property type="entry name" value="Sig_transdc_His_kin-like_C"/>
</dbReference>
<proteinExistence type="predicted"/>
<evidence type="ECO:0000256" key="2">
    <source>
        <dbReference type="ARBA" id="ARBA00012438"/>
    </source>
</evidence>
<keyword evidence="6" id="KW-0812">Transmembrane</keyword>
<dbReference type="PROSITE" id="PS50109">
    <property type="entry name" value="HIS_KIN"/>
    <property type="match status" value="1"/>
</dbReference>
<feature type="transmembrane region" description="Helical" evidence="6">
    <location>
        <begin position="12"/>
        <end position="31"/>
    </location>
</feature>
<feature type="domain" description="Histidine kinase" evidence="7">
    <location>
        <begin position="351"/>
        <end position="569"/>
    </location>
</feature>
<keyword evidence="6" id="KW-1133">Transmembrane helix</keyword>
<dbReference type="PROSITE" id="PS50110">
    <property type="entry name" value="RESPONSE_REGULATORY"/>
    <property type="match status" value="1"/>
</dbReference>
<evidence type="ECO:0000259" key="7">
    <source>
        <dbReference type="PROSITE" id="PS50109"/>
    </source>
</evidence>
<evidence type="ECO:0000256" key="5">
    <source>
        <dbReference type="PROSITE-ProRule" id="PRU00169"/>
    </source>
</evidence>
<feature type="modified residue" description="4-aspartylphosphate" evidence="5">
    <location>
        <position position="649"/>
    </location>
</feature>
<keyword evidence="10" id="KW-1185">Reference proteome</keyword>
<name>A0ABW5TRS2_9SPHI</name>
<dbReference type="SUPFAM" id="SSF55874">
    <property type="entry name" value="ATPase domain of HSP90 chaperone/DNA topoisomerase II/histidine kinase"/>
    <property type="match status" value="1"/>
</dbReference>
<protein>
    <recommendedName>
        <fullName evidence="2">histidine kinase</fullName>
        <ecNumber evidence="2">2.7.13.3</ecNumber>
    </recommendedName>
</protein>
<dbReference type="CDD" id="cd17546">
    <property type="entry name" value="REC_hyHK_CKI1_RcsC-like"/>
    <property type="match status" value="1"/>
</dbReference>
<dbReference type="InterPro" id="IPR005467">
    <property type="entry name" value="His_kinase_dom"/>
</dbReference>
<comment type="catalytic activity">
    <reaction evidence="1">
        <text>ATP + protein L-histidine = ADP + protein N-phospho-L-histidine.</text>
        <dbReference type="EC" id="2.7.13.3"/>
    </reaction>
</comment>
<feature type="domain" description="Response regulatory" evidence="8">
    <location>
        <begin position="600"/>
        <end position="718"/>
    </location>
</feature>
<dbReference type="InterPro" id="IPR003594">
    <property type="entry name" value="HATPase_dom"/>
</dbReference>
<evidence type="ECO:0000313" key="10">
    <source>
        <dbReference type="Proteomes" id="UP001597546"/>
    </source>
</evidence>
<dbReference type="Pfam" id="PF00072">
    <property type="entry name" value="Response_reg"/>
    <property type="match status" value="1"/>
</dbReference>
<dbReference type="SMART" id="SM00448">
    <property type="entry name" value="REC"/>
    <property type="match status" value="1"/>
</dbReference>
<dbReference type="CDD" id="cd16922">
    <property type="entry name" value="HATPase_EvgS-ArcB-TorS-like"/>
    <property type="match status" value="1"/>
</dbReference>
<dbReference type="EC" id="2.7.13.3" evidence="2"/>
<evidence type="ECO:0000259" key="8">
    <source>
        <dbReference type="PROSITE" id="PS50110"/>
    </source>
</evidence>
<dbReference type="PANTHER" id="PTHR45339">
    <property type="entry name" value="HYBRID SIGNAL TRANSDUCTION HISTIDINE KINASE J"/>
    <property type="match status" value="1"/>
</dbReference>
<evidence type="ECO:0000256" key="1">
    <source>
        <dbReference type="ARBA" id="ARBA00000085"/>
    </source>
</evidence>
<organism evidence="9 10">
    <name type="scientific">Pedobacter alpinus</name>
    <dbReference type="NCBI Taxonomy" id="1590643"/>
    <lineage>
        <taxon>Bacteria</taxon>
        <taxon>Pseudomonadati</taxon>
        <taxon>Bacteroidota</taxon>
        <taxon>Sphingobacteriia</taxon>
        <taxon>Sphingobacteriales</taxon>
        <taxon>Sphingobacteriaceae</taxon>
        <taxon>Pedobacter</taxon>
    </lineage>
</organism>
<dbReference type="SMART" id="SM00388">
    <property type="entry name" value="HisKA"/>
    <property type="match status" value="1"/>
</dbReference>
<dbReference type="Gene3D" id="3.40.50.2300">
    <property type="match status" value="1"/>
</dbReference>
<dbReference type="PANTHER" id="PTHR45339:SF1">
    <property type="entry name" value="HYBRID SIGNAL TRANSDUCTION HISTIDINE KINASE J"/>
    <property type="match status" value="1"/>
</dbReference>
<dbReference type="Gene3D" id="3.30.565.10">
    <property type="entry name" value="Histidine kinase-like ATPase, C-terminal domain"/>
    <property type="match status" value="1"/>
</dbReference>
<dbReference type="InterPro" id="IPR001789">
    <property type="entry name" value="Sig_transdc_resp-reg_receiver"/>
</dbReference>
<dbReference type="Pfam" id="PF00512">
    <property type="entry name" value="HisKA"/>
    <property type="match status" value="1"/>
</dbReference>
<dbReference type="GO" id="GO:0005524">
    <property type="term" value="F:ATP binding"/>
    <property type="evidence" value="ECO:0007669"/>
    <property type="project" value="UniProtKB-KW"/>
</dbReference>
<evidence type="ECO:0000256" key="6">
    <source>
        <dbReference type="SAM" id="Phobius"/>
    </source>
</evidence>
<dbReference type="InterPro" id="IPR003661">
    <property type="entry name" value="HisK_dim/P_dom"/>
</dbReference>
<dbReference type="SUPFAM" id="SSF52172">
    <property type="entry name" value="CheY-like"/>
    <property type="match status" value="1"/>
</dbReference>
<keyword evidence="6" id="KW-0472">Membrane</keyword>
<accession>A0ABW5TRS2</accession>
<sequence>MAEKGYKTINYRYILIAVFTFSLVQLVYVAIHRKEVSKNLSESVNLLSENNLAIHDINSSFESLFDIENKFRLYVNTRESVYYQDYKSQLLLLGAKLDSLQAYRNLNSKNQQTKNLTALVKDKKRNTDLFIRLKAINDSLLLATDKLSEIEESRGFYFKPFKITDIQSILSQKADTAVQVNDTPKKGLLKRIGAALVNKNTATADTIITKNNNLVQNTKITQDSLTLLKMNSLFKQSIKKLVANQNLVKARENEIIVANMTLLNELLTILKELETQEYNKNIANASVLKVYATNSLKSLNSDTRIVLILALVLALVIIFNIWRLYNYEHQLVEAKNDAVKQTNLKRDYLAHLSHEIRTPLNSIVGFSSQLSKNPSEEESRSYIGAITESSNMLLSLVNDVLDLTKLESGKLNLNATNFNPQKAVKDVVNTLQVLAQSKKLDLVANFFFEDGTILKGDEYRFKQVLVNLINNAIKFTSTGSVTVNCKLVSASNITLEIIDTGVGISKQNITVLFDEFTQVLDNNSENRKDGSGLGLSITKKIIEAQNGTIIVESEFGKGSRFIVNIPYAVADAPVCVVESTSENDNATIALHKPLNLDPNKVLIVDDNLLNIKLLTIILKKWGIACDEAANGEIAFQLFEDNEYAAVLTDIQMPVMNGVELTKKIRLYSNSEKANIPIFAITANVISEELAGYIAAGMNGHIIKPFQEQTLYQILQKLSLQQSTAS</sequence>
<dbReference type="InterPro" id="IPR036097">
    <property type="entry name" value="HisK_dim/P_sf"/>
</dbReference>